<organism evidence="1 2">
    <name type="scientific">Cercophora newfieldiana</name>
    <dbReference type="NCBI Taxonomy" id="92897"/>
    <lineage>
        <taxon>Eukaryota</taxon>
        <taxon>Fungi</taxon>
        <taxon>Dikarya</taxon>
        <taxon>Ascomycota</taxon>
        <taxon>Pezizomycotina</taxon>
        <taxon>Sordariomycetes</taxon>
        <taxon>Sordariomycetidae</taxon>
        <taxon>Sordariales</taxon>
        <taxon>Lasiosphaeriaceae</taxon>
        <taxon>Cercophora</taxon>
    </lineage>
</organism>
<reference evidence="1" key="1">
    <citation type="submission" date="2023-06" db="EMBL/GenBank/DDBJ databases">
        <title>Genome-scale phylogeny and comparative genomics of the fungal order Sordariales.</title>
        <authorList>
            <consortium name="Lawrence Berkeley National Laboratory"/>
            <person name="Hensen N."/>
            <person name="Bonometti L."/>
            <person name="Westerberg I."/>
            <person name="Brannstrom I.O."/>
            <person name="Guillou S."/>
            <person name="Cros-Aarteil S."/>
            <person name="Calhoun S."/>
            <person name="Haridas S."/>
            <person name="Kuo A."/>
            <person name="Mondo S."/>
            <person name="Pangilinan J."/>
            <person name="Riley R."/>
            <person name="Labutti K."/>
            <person name="Andreopoulos B."/>
            <person name="Lipzen A."/>
            <person name="Chen C."/>
            <person name="Yanf M."/>
            <person name="Daum C."/>
            <person name="Ng V."/>
            <person name="Clum A."/>
            <person name="Steindorff A."/>
            <person name="Ohm R."/>
            <person name="Martin F."/>
            <person name="Silar P."/>
            <person name="Natvig D."/>
            <person name="Lalanne C."/>
            <person name="Gautier V."/>
            <person name="Ament-Velasquez S.L."/>
            <person name="Kruys A."/>
            <person name="Hutchinson M.I."/>
            <person name="Powell A.J."/>
            <person name="Barry K."/>
            <person name="Miller A.N."/>
            <person name="Grigoriev I.V."/>
            <person name="Debuchy R."/>
            <person name="Gladieux P."/>
            <person name="Thoren M.H."/>
            <person name="Johannesson H."/>
        </authorList>
    </citation>
    <scope>NUCLEOTIDE SEQUENCE</scope>
    <source>
        <strain evidence="1">SMH2532-1</strain>
    </source>
</reference>
<dbReference type="InterPro" id="IPR025444">
    <property type="entry name" value="Monooxy_af470"/>
</dbReference>
<gene>
    <name evidence="1" type="ORF">B0T16DRAFT_395685</name>
</gene>
<evidence type="ECO:0000313" key="1">
    <source>
        <dbReference type="EMBL" id="KAK0654794.1"/>
    </source>
</evidence>
<dbReference type="Pfam" id="PF13826">
    <property type="entry name" value="Monooxy_af470-like"/>
    <property type="match status" value="1"/>
</dbReference>
<evidence type="ECO:0000313" key="2">
    <source>
        <dbReference type="Proteomes" id="UP001174936"/>
    </source>
</evidence>
<keyword evidence="2" id="KW-1185">Reference proteome</keyword>
<comment type="caution">
    <text evidence="1">The sequence shown here is derived from an EMBL/GenBank/DDBJ whole genome shotgun (WGS) entry which is preliminary data.</text>
</comment>
<dbReference type="InterPro" id="IPR011008">
    <property type="entry name" value="Dimeric_a/b-barrel"/>
</dbReference>
<evidence type="ECO:0008006" key="3">
    <source>
        <dbReference type="Google" id="ProtNLM"/>
    </source>
</evidence>
<protein>
    <recommendedName>
        <fullName evidence="3">Monooxygenase</fullName>
    </recommendedName>
</protein>
<name>A0AA39YLH9_9PEZI</name>
<dbReference type="AlphaFoldDB" id="A0AA39YLH9"/>
<sequence length="289" mass="32301">MTSSTPFQLFPPALTYTRPRRDVAALTKWLVIRDNFNLITWIAFGAFVQGIASVCLPPTYALLPAAGFLLHRVLNTLFMYLGLVRNPHMDEVLLGKFTAQIPGRDGSPPRDPAQEDITVIILAGRSNHPLGSLAPGYPKLVSYIGRMVSELSRGKEEYGFLGYTGWTALTEQPSNNQVMVVCYFRTLDDLHGFAHGPLHRKGWGWWNKITKSHPYISIMHEVYHAPKGHWENIFINNHLTGIANTVSRVNIDNAKVRPLFSGNLGSMRSQLGRLGRGDGAENAEFDEPY</sequence>
<dbReference type="EMBL" id="JAULSV010000001">
    <property type="protein sequence ID" value="KAK0654794.1"/>
    <property type="molecule type" value="Genomic_DNA"/>
</dbReference>
<accession>A0AA39YLH9</accession>
<dbReference type="SUPFAM" id="SSF54909">
    <property type="entry name" value="Dimeric alpha+beta barrel"/>
    <property type="match status" value="1"/>
</dbReference>
<proteinExistence type="predicted"/>
<dbReference type="Proteomes" id="UP001174936">
    <property type="component" value="Unassembled WGS sequence"/>
</dbReference>